<dbReference type="SUPFAM" id="SSF48452">
    <property type="entry name" value="TPR-like"/>
    <property type="match status" value="1"/>
</dbReference>
<organism evidence="1 2">
    <name type="scientific">Neolewinella lacunae</name>
    <dbReference type="NCBI Taxonomy" id="1517758"/>
    <lineage>
        <taxon>Bacteria</taxon>
        <taxon>Pseudomonadati</taxon>
        <taxon>Bacteroidota</taxon>
        <taxon>Saprospiria</taxon>
        <taxon>Saprospirales</taxon>
        <taxon>Lewinellaceae</taxon>
        <taxon>Neolewinella</taxon>
    </lineage>
</organism>
<proteinExistence type="predicted"/>
<gene>
    <name evidence="1" type="ORF">H9S92_17015</name>
</gene>
<dbReference type="AlphaFoldDB" id="A0A923PNB4"/>
<name>A0A923PNB4_9BACT</name>
<dbReference type="RefSeq" id="WP_187467887.1">
    <property type="nucleotide sequence ID" value="NZ_JACSIT010000141.1"/>
</dbReference>
<dbReference type="Proteomes" id="UP000650081">
    <property type="component" value="Unassembled WGS sequence"/>
</dbReference>
<sequence length="447" mass="51568">MRTQGQHLAELPRHFHALRGPYLKWAVRFRQPVEVCLAHYRRALIGWYEARIAPVEPFVGEVDHYVKEVAEVYFTDQLEKAVLVADRRPITELGYANDQNPLNHLPRPIQLNETQQLMLRLFQEQGKNCRELLLMADYHRLTPDRLAQVLNLDGQVVEVEERRRKCLLMVRESWQAAGITDPAHHPSPADEDRLDRYYEGLLDTTERWEVEARRSSDVVLRRAMELREDWAAVLTVAGRLDLMSTLQREETHYAVRRPTAPADAQKEIKLTPRRKPFLRIGSFQLPGLETALAGLLAVALAWLLYSTFGAAAPERKAVAHFEPFPNIFQRMQPRNEDERDLQRILRYYDRKDYLTAYDELLPVAPAYPAAPLYLGVSALALEQPTRALEWFAQIPEGNYYRPFAEWYEALAYLAEGRKPAAIITLTEISETPGHPYQGKARALLAEL</sequence>
<comment type="caution">
    <text evidence="1">The sequence shown here is derived from an EMBL/GenBank/DDBJ whole genome shotgun (WGS) entry which is preliminary data.</text>
</comment>
<accession>A0A923PNB4</accession>
<dbReference type="EMBL" id="JACSIT010000141">
    <property type="protein sequence ID" value="MBC6995871.1"/>
    <property type="molecule type" value="Genomic_DNA"/>
</dbReference>
<evidence type="ECO:0000313" key="2">
    <source>
        <dbReference type="Proteomes" id="UP000650081"/>
    </source>
</evidence>
<keyword evidence="2" id="KW-1185">Reference proteome</keyword>
<reference evidence="1" key="1">
    <citation type="submission" date="2020-08" db="EMBL/GenBank/DDBJ databases">
        <title>Lewinella bacteria from marine environments.</title>
        <authorList>
            <person name="Zhong Y."/>
        </authorList>
    </citation>
    <scope>NUCLEOTIDE SEQUENCE</scope>
    <source>
        <strain evidence="1">KCTC 42187</strain>
    </source>
</reference>
<protein>
    <submittedName>
        <fullName evidence="1">Uncharacterized protein</fullName>
    </submittedName>
</protein>
<dbReference type="InterPro" id="IPR011990">
    <property type="entry name" value="TPR-like_helical_dom_sf"/>
</dbReference>
<evidence type="ECO:0000313" key="1">
    <source>
        <dbReference type="EMBL" id="MBC6995871.1"/>
    </source>
</evidence>